<dbReference type="RefSeq" id="WP_234811655.1">
    <property type="nucleotide sequence ID" value="NZ_CATORR010000021.1"/>
</dbReference>
<keyword evidence="4" id="KW-1185">Reference proteome</keyword>
<feature type="transmembrane region" description="Helical" evidence="2">
    <location>
        <begin position="24"/>
        <end position="49"/>
    </location>
</feature>
<name>A0A100WJJ2_MYCCR</name>
<dbReference type="PANTHER" id="PTHR34853">
    <property type="match status" value="1"/>
</dbReference>
<gene>
    <name evidence="3" type="ORF">RMCC_5958</name>
</gene>
<reference evidence="4" key="1">
    <citation type="journal article" date="2016" name="Genome Announc.">
        <title>Draft Genome Sequences of Five Rapidly Growing Mycobacterium Species, M. thermoresistibile, M. fortuitum subsp. acetamidolyticum, M. canariasense, M. brisbanense, and M. novocastrense.</title>
        <authorList>
            <person name="Katahira K."/>
            <person name="Ogura Y."/>
            <person name="Gotoh Y."/>
            <person name="Hayashi T."/>
        </authorList>
    </citation>
    <scope>NUCLEOTIDE SEQUENCE [LARGE SCALE GENOMIC DNA]</scope>
    <source>
        <strain evidence="4">JCM15298</strain>
    </source>
</reference>
<evidence type="ECO:0000256" key="2">
    <source>
        <dbReference type="SAM" id="Phobius"/>
    </source>
</evidence>
<dbReference type="PIRSF" id="PIRSF029171">
    <property type="entry name" value="Esterase_LipA"/>
    <property type="match status" value="1"/>
</dbReference>
<proteinExistence type="predicted"/>
<dbReference type="Proteomes" id="UP000069443">
    <property type="component" value="Unassembled WGS sequence"/>
</dbReference>
<protein>
    <submittedName>
        <fullName evidence="3">Lipase</fullName>
    </submittedName>
</protein>
<keyword evidence="2" id="KW-0812">Transmembrane</keyword>
<keyword evidence="2" id="KW-0472">Membrane</keyword>
<reference evidence="4" key="2">
    <citation type="submission" date="2016-02" db="EMBL/GenBank/DDBJ databases">
        <title>Draft genome sequence of five rapidly growing Mycobacterium species.</title>
        <authorList>
            <person name="Katahira K."/>
            <person name="Gotou Y."/>
            <person name="Iida K."/>
            <person name="Ogura Y."/>
            <person name="Hayashi T."/>
        </authorList>
    </citation>
    <scope>NUCLEOTIDE SEQUENCE [LARGE SCALE GENOMIC DNA]</scope>
    <source>
        <strain evidence="4">JCM15298</strain>
    </source>
</reference>
<comment type="caution">
    <text evidence="3">The sequence shown here is derived from an EMBL/GenBank/DDBJ whole genome shotgun (WGS) entry which is preliminary data.</text>
</comment>
<dbReference type="EMBL" id="BCSY01000129">
    <property type="protein sequence ID" value="GAS98993.1"/>
    <property type="molecule type" value="Genomic_DNA"/>
</dbReference>
<dbReference type="GO" id="GO:0004806">
    <property type="term" value="F:triacylglycerol lipase activity"/>
    <property type="evidence" value="ECO:0007669"/>
    <property type="project" value="InterPro"/>
</dbReference>
<feature type="region of interest" description="Disordered" evidence="1">
    <location>
        <begin position="66"/>
        <end position="85"/>
    </location>
</feature>
<dbReference type="Pfam" id="PF03583">
    <property type="entry name" value="LIP"/>
    <property type="match status" value="1"/>
</dbReference>
<sequence>MPRSVSETPGIPSDTRRPRRIRRAIVAVALIAVVVAEIAAAVALLPFAVPVGLAYLNLFPSSGGAPAPIQSADRSGSGPGTLVSATTMPGVTRRIEARGLRAARVLYRSTNGDTGEQTVVSGSVFVPTGTPPPGGWRVVAVGHGTLGIDGPCAPSLSDNMMGLLPFVTAFTGRGFAVAVADYEGLGSKGNHPYLDARTAGLNIIDSVRALRHTFGDVSPVWMAFGHSQGGAATWAADEQAGRYAADLTLMGAVAAAPAADVSGFVDKALAHTLTPDQLLAMPVIVESLARRHPDLNRDDYRSGAATKYWQVLTACQAPEIYQRGDAGAQLRPEFVAPRDAAAADRLRRLLRDWALPQRPLSAPLSVWYGGADTLVDSAWTAAAIAKACAMGGTVTVQFEPGKGHGDVDLASQLDWMAKRFADQPVRDDC</sequence>
<dbReference type="InterPro" id="IPR005152">
    <property type="entry name" value="Lipase_secreted"/>
</dbReference>
<dbReference type="SUPFAM" id="SSF53474">
    <property type="entry name" value="alpha/beta-Hydrolases"/>
    <property type="match status" value="1"/>
</dbReference>
<dbReference type="Gene3D" id="3.40.50.1820">
    <property type="entry name" value="alpha/beta hydrolase"/>
    <property type="match status" value="2"/>
</dbReference>
<accession>A0A100WJJ2</accession>
<evidence type="ECO:0000313" key="4">
    <source>
        <dbReference type="Proteomes" id="UP000069443"/>
    </source>
</evidence>
<dbReference type="InterPro" id="IPR029058">
    <property type="entry name" value="AB_hydrolase_fold"/>
</dbReference>
<dbReference type="GO" id="GO:0016042">
    <property type="term" value="P:lipid catabolic process"/>
    <property type="evidence" value="ECO:0007669"/>
    <property type="project" value="InterPro"/>
</dbReference>
<evidence type="ECO:0000256" key="1">
    <source>
        <dbReference type="SAM" id="MobiDB-lite"/>
    </source>
</evidence>
<dbReference type="AlphaFoldDB" id="A0A100WJJ2"/>
<evidence type="ECO:0000313" key="3">
    <source>
        <dbReference type="EMBL" id="GAS98993.1"/>
    </source>
</evidence>
<dbReference type="STRING" id="228230.RMCC_5958"/>
<organism evidence="3 4">
    <name type="scientific">Mycolicibacterium canariasense</name>
    <name type="common">Mycobacterium canariasense</name>
    <dbReference type="NCBI Taxonomy" id="228230"/>
    <lineage>
        <taxon>Bacteria</taxon>
        <taxon>Bacillati</taxon>
        <taxon>Actinomycetota</taxon>
        <taxon>Actinomycetes</taxon>
        <taxon>Mycobacteriales</taxon>
        <taxon>Mycobacteriaceae</taxon>
        <taxon>Mycolicibacterium</taxon>
    </lineage>
</organism>
<dbReference type="PANTHER" id="PTHR34853:SF1">
    <property type="entry name" value="LIPASE 5"/>
    <property type="match status" value="1"/>
</dbReference>
<keyword evidence="2" id="KW-1133">Transmembrane helix</keyword>